<dbReference type="InParanoid" id="A0A6C2YTX2"/>
<accession>A0A6C2YTX2</accession>
<evidence type="ECO:0000313" key="3">
    <source>
        <dbReference type="Proteomes" id="UP000464378"/>
    </source>
</evidence>
<protein>
    <submittedName>
        <fullName evidence="2">Uncharacterized protein</fullName>
    </submittedName>
</protein>
<evidence type="ECO:0000256" key="1">
    <source>
        <dbReference type="SAM" id="MobiDB-lite"/>
    </source>
</evidence>
<gene>
    <name evidence="2" type="ORF">GMBLW1_48280</name>
</gene>
<reference evidence="2" key="1">
    <citation type="submission" date="2019-04" db="EMBL/GenBank/DDBJ databases">
        <authorList>
            <consortium name="Science for Life Laboratories"/>
        </authorList>
    </citation>
    <scope>NUCLEOTIDE SEQUENCE</scope>
    <source>
        <strain evidence="2">MBLW1</strain>
    </source>
</reference>
<feature type="region of interest" description="Disordered" evidence="1">
    <location>
        <begin position="1"/>
        <end position="20"/>
    </location>
</feature>
<keyword evidence="3" id="KW-1185">Reference proteome</keyword>
<dbReference type="AlphaFoldDB" id="A0A6C2YTX2"/>
<dbReference type="KEGG" id="tim:GMBLW1_48280"/>
<name>A0A6C2YTX2_9BACT</name>
<sequence length="112" mass="12465">MCPRSSRSERHVTRSSMRLRHSRLEASPDFRPVLELLGHADVDAAIIDTHVLLRNRDNIQSPADLLQGDATGPTGSRLQPNTRIWLVKSIAGGMQVVCQQWLGVKKPSSRES</sequence>
<organism evidence="2">
    <name type="scientific">Tuwongella immobilis</name>
    <dbReference type="NCBI Taxonomy" id="692036"/>
    <lineage>
        <taxon>Bacteria</taxon>
        <taxon>Pseudomonadati</taxon>
        <taxon>Planctomycetota</taxon>
        <taxon>Planctomycetia</taxon>
        <taxon>Gemmatales</taxon>
        <taxon>Gemmataceae</taxon>
        <taxon>Tuwongella</taxon>
    </lineage>
</organism>
<proteinExistence type="predicted"/>
<dbReference type="EMBL" id="LR586016">
    <property type="protein sequence ID" value="VIP04365.1"/>
    <property type="molecule type" value="Genomic_DNA"/>
</dbReference>
<evidence type="ECO:0000313" key="2">
    <source>
        <dbReference type="EMBL" id="VIP04365.1"/>
    </source>
</evidence>
<dbReference type="EMBL" id="LR593887">
    <property type="protein sequence ID" value="VTS06092.1"/>
    <property type="molecule type" value="Genomic_DNA"/>
</dbReference>
<feature type="compositionally biased region" description="Basic and acidic residues" evidence="1">
    <location>
        <begin position="1"/>
        <end position="12"/>
    </location>
</feature>
<dbReference type="Proteomes" id="UP000464378">
    <property type="component" value="Chromosome"/>
</dbReference>